<organism evidence="1 2">
    <name type="scientific">Sulfurimonas denitrificans (strain ATCC 33889 / DSM 1251)</name>
    <name type="common">Thiomicrospira denitrificans (strain ATCC 33889 / DSM 1251)</name>
    <dbReference type="NCBI Taxonomy" id="326298"/>
    <lineage>
        <taxon>Bacteria</taxon>
        <taxon>Pseudomonadati</taxon>
        <taxon>Campylobacterota</taxon>
        <taxon>Epsilonproteobacteria</taxon>
        <taxon>Campylobacterales</taxon>
        <taxon>Sulfurimonadaceae</taxon>
        <taxon>Sulfurimonas</taxon>
    </lineage>
</organism>
<evidence type="ECO:0000313" key="2">
    <source>
        <dbReference type="Proteomes" id="UP000002714"/>
    </source>
</evidence>
<dbReference type="SUPFAM" id="SSF50998">
    <property type="entry name" value="Quinoprotein alcohol dehydrogenase-like"/>
    <property type="match status" value="1"/>
</dbReference>
<gene>
    <name evidence="1" type="ordered locus">Suden_1248</name>
</gene>
<dbReference type="Gene3D" id="2.130.10.10">
    <property type="entry name" value="YVTN repeat-like/Quinoprotein amine dehydrogenase"/>
    <property type="match status" value="1"/>
</dbReference>
<accession>Q30R55</accession>
<keyword evidence="2" id="KW-1185">Reference proteome</keyword>
<dbReference type="Proteomes" id="UP000002714">
    <property type="component" value="Chromosome"/>
</dbReference>
<dbReference type="STRING" id="326298.Suden_1248"/>
<dbReference type="eggNOG" id="ENOG50316V3">
    <property type="taxonomic scope" value="Bacteria"/>
</dbReference>
<dbReference type="InterPro" id="IPR011047">
    <property type="entry name" value="Quinoprotein_ADH-like_sf"/>
</dbReference>
<dbReference type="EMBL" id="CP000153">
    <property type="protein sequence ID" value="ABB44526.1"/>
    <property type="molecule type" value="Genomic_DNA"/>
</dbReference>
<dbReference type="HOGENOM" id="CLU_029340_0_0_7"/>
<dbReference type="KEGG" id="tdn:Suden_1248"/>
<sequence>MVLLFSACGSKEVFKPVNVVDDWEHAGSSDITIGAISQNAALAENRAVLVDGKTLDIFIAKDEKLLGYSDGWVLSSNIDGNLTLQNIVDKNIEKFNLKKTIAAATVHKDTLGVIFSDNEMALYSLKSKALLLKEQGNPPIVVNSKIINPYFKDELVIFATLDGKVVIVNAETKKRLRTIIVSSEEHFNNVIYFNLMDNKIIAATGNKILSLSQDEIRLPFDIRSVEADDKNIYVATKQGEIISLTSDLKENARVKFPFAHFLGLILSNNKLYALEKEGYLIEMPIDLSSSSIYETDIEDGYVYINNKIFFVHNEYISVE</sequence>
<reference evidence="1 2" key="1">
    <citation type="journal article" date="2008" name="Appl. Environ. Microbiol.">
        <title>Genome of the epsilonproteobacterial chemolithoautotroph Sulfurimonas denitrificans.</title>
        <authorList>
            <person name="Sievert S.M."/>
            <person name="Scott K.M."/>
            <person name="Klotz M.G."/>
            <person name="Chain P.S.G."/>
            <person name="Hauser L.J."/>
            <person name="Hemp J."/>
            <person name="Huegler M."/>
            <person name="Land M."/>
            <person name="Lapidus A."/>
            <person name="Larimer F.W."/>
            <person name="Lucas S."/>
            <person name="Malfatti S.A."/>
            <person name="Meyer F."/>
            <person name="Paulsen I.T."/>
            <person name="Ren Q."/>
            <person name="Simon J."/>
            <person name="Bailey K."/>
            <person name="Diaz E."/>
            <person name="Fitzpatrick K.A."/>
            <person name="Glover B."/>
            <person name="Gwatney N."/>
            <person name="Korajkic A."/>
            <person name="Long A."/>
            <person name="Mobberley J.M."/>
            <person name="Pantry S.N."/>
            <person name="Pazder G."/>
            <person name="Peterson S."/>
            <person name="Quintanilla J.D."/>
            <person name="Sprinkle R."/>
            <person name="Stephens J."/>
            <person name="Thomas P."/>
            <person name="Vaughn R."/>
            <person name="Weber M.J."/>
            <person name="Wooten L.L."/>
        </authorList>
    </citation>
    <scope>NUCLEOTIDE SEQUENCE [LARGE SCALE GENOMIC DNA]</scope>
    <source>
        <strain evidence="2">ATCC 33889 / DSM 1251</strain>
    </source>
</reference>
<name>Q30R55_SULDN</name>
<protein>
    <submittedName>
        <fullName evidence="1">Uncharacterized protein</fullName>
    </submittedName>
</protein>
<dbReference type="InterPro" id="IPR015943">
    <property type="entry name" value="WD40/YVTN_repeat-like_dom_sf"/>
</dbReference>
<evidence type="ECO:0000313" key="1">
    <source>
        <dbReference type="EMBL" id="ABB44526.1"/>
    </source>
</evidence>
<dbReference type="AlphaFoldDB" id="Q30R55"/>
<proteinExistence type="predicted"/>